<protein>
    <submittedName>
        <fullName evidence="1">Uncharacterized protein</fullName>
    </submittedName>
</protein>
<dbReference type="AlphaFoldDB" id="A7VW51"/>
<reference evidence="1 2" key="2">
    <citation type="submission" date="2007-08" db="EMBL/GenBank/DDBJ databases">
        <authorList>
            <person name="Fulton L."/>
            <person name="Clifton S."/>
            <person name="Fulton B."/>
            <person name="Xu J."/>
            <person name="Minx P."/>
            <person name="Pepin K.H."/>
            <person name="Johnson M."/>
            <person name="Thiruvilangam P."/>
            <person name="Bhonagiri V."/>
            <person name="Nash W.E."/>
            <person name="Wang C."/>
            <person name="Mardis E.R."/>
            <person name="Wilson R.K."/>
        </authorList>
    </citation>
    <scope>NUCLEOTIDE SEQUENCE [LARGE SCALE GENOMIC DNA]</scope>
    <source>
        <strain evidence="1 2">DSM 753</strain>
    </source>
</reference>
<comment type="caution">
    <text evidence="1">The sequence shown here is derived from an EMBL/GenBank/DDBJ whole genome shotgun (WGS) entry which is preliminary data.</text>
</comment>
<dbReference type="EMBL" id="ABCB02000020">
    <property type="protein sequence ID" value="EDO60000.1"/>
    <property type="molecule type" value="Genomic_DNA"/>
</dbReference>
<proteinExistence type="predicted"/>
<gene>
    <name evidence="1" type="ORF">CLOLEP_02817</name>
</gene>
<dbReference type="HOGENOM" id="CLU_2732906_0_0_9"/>
<reference evidence="1 2" key="1">
    <citation type="submission" date="2007-08" db="EMBL/GenBank/DDBJ databases">
        <title>Draft genome sequence of Clostridium leptum (DSM 753).</title>
        <authorList>
            <person name="Sudarsanam P."/>
            <person name="Ley R."/>
            <person name="Guruge J."/>
            <person name="Turnbaugh P.J."/>
            <person name="Mahowald M."/>
            <person name="Liep D."/>
            <person name="Gordon J."/>
        </authorList>
    </citation>
    <scope>NUCLEOTIDE SEQUENCE [LARGE SCALE GENOMIC DNA]</scope>
    <source>
        <strain evidence="1 2">DSM 753</strain>
    </source>
</reference>
<sequence>MSSNPPILFSCFSGALLFETNFQTARVQEKHLALGSAFQHINRVFAIHIFKYILQKSTGQREIIQIILLVN</sequence>
<evidence type="ECO:0000313" key="2">
    <source>
        <dbReference type="Proteomes" id="UP000003490"/>
    </source>
</evidence>
<accession>A7VW51</accession>
<name>A7VW51_9FIRM</name>
<evidence type="ECO:0000313" key="1">
    <source>
        <dbReference type="EMBL" id="EDO60000.1"/>
    </source>
</evidence>
<organism evidence="1 2">
    <name type="scientific">[Clostridium] leptum DSM 753</name>
    <dbReference type="NCBI Taxonomy" id="428125"/>
    <lineage>
        <taxon>Bacteria</taxon>
        <taxon>Bacillati</taxon>
        <taxon>Bacillota</taxon>
        <taxon>Clostridia</taxon>
        <taxon>Eubacteriales</taxon>
        <taxon>Oscillospiraceae</taxon>
        <taxon>Oscillospiraceae incertae sedis</taxon>
    </lineage>
</organism>
<dbReference type="Proteomes" id="UP000003490">
    <property type="component" value="Unassembled WGS sequence"/>
</dbReference>